<sequence length="855" mass="92737">MGRRELQQELERLEAEHTGRPVKPPKTIGERVVAWLRSSRHLIRAGAMAMAALALAWGITTSAGLVAAMLGAVAGVAGGELLARTKTRLIALVLAIVSFAGLGWWFADFVTEIRLIPATIGPGATLGLSSVMRFFVLALGVTGALRVMAARHKALIGLELAVVGASVASMFASHREGVIARPLWLSDWAWQHGYDPADVLLTIGAIAVVVLASLLVAESERRVSLASIGGLGAIVLLALLLLQVEGLPQPQANSDLGLTESQIGDPPKPTDSDGYGPGGDKKPDNGEGQGQKQDQDKQGQGGGGQQQQDQQQGQGGGQGQQQQDQQGQGGGQGQQQDQQGQGGGQQQQQQDQQGQGQGQQQQDQQGQGQGQQQQDQQGGGQGQQQQQPNLDQQPSEGTKPAPMAVVLLGDDYNPPTQAFYFRQDAWSHFNGSRLVAPVRPDVDKDILRRFPARPTNVPEIPPEALHTTVHADVVLLAKHAQPFALESPISMKPELNPNPARFLRAYSFVSLAPDYELEQLIGHAPGDPSWTDAQWQFYTALPNDPRYRDLANELIQELPAQYNQDPFMRALAIKLWMDRELTYSTAERHAGVPEPAGDFLFGNRIGYCVHFAHAAVYMWRSLGIPARVGTGYHITEDERRGSTIVIRGGDAHAWPELYLEGVGWVILDIAAEQNLDPPGTPMDDDLADLLGDMARNETDEAGENGEEPAERRNFGRDVAFGFLFFLLAALLVLYVAKIWRRVIPKYAAQKHLPRVGYRAAIDMLSDAGLTRRYGETREAFARRLHPRAPSLAGLTSMHVAAALGDPSVPMPERPEFSTSVWHKGLAGVRGELPLSAPLWRRALGVIDPTTVLRSR</sequence>
<keyword evidence="2" id="KW-0472">Membrane</keyword>
<dbReference type="SMART" id="SM00460">
    <property type="entry name" value="TGc"/>
    <property type="match status" value="1"/>
</dbReference>
<organism evidence="4 5">
    <name type="scientific">Enhygromyxa salina</name>
    <dbReference type="NCBI Taxonomy" id="215803"/>
    <lineage>
        <taxon>Bacteria</taxon>
        <taxon>Pseudomonadati</taxon>
        <taxon>Myxococcota</taxon>
        <taxon>Polyangia</taxon>
        <taxon>Nannocystales</taxon>
        <taxon>Nannocystaceae</taxon>
        <taxon>Enhygromyxa</taxon>
    </lineage>
</organism>
<evidence type="ECO:0000313" key="4">
    <source>
        <dbReference type="EMBL" id="KIG19208.1"/>
    </source>
</evidence>
<feature type="transmembrane region" description="Helical" evidence="2">
    <location>
        <begin position="154"/>
        <end position="173"/>
    </location>
</feature>
<accession>A0A0C2A740</accession>
<feature type="compositionally biased region" description="Low complexity" evidence="1">
    <location>
        <begin position="346"/>
        <end position="376"/>
    </location>
</feature>
<feature type="domain" description="Transglutaminase-like" evidence="3">
    <location>
        <begin position="600"/>
        <end position="671"/>
    </location>
</feature>
<dbReference type="InterPro" id="IPR038765">
    <property type="entry name" value="Papain-like_cys_pep_sf"/>
</dbReference>
<name>A0A0C2A740_9BACT</name>
<dbReference type="PANTHER" id="PTHR42736">
    <property type="entry name" value="PROTEIN-GLUTAMINE GAMMA-GLUTAMYLTRANSFERASE"/>
    <property type="match status" value="1"/>
</dbReference>
<feature type="transmembrane region" description="Helical" evidence="2">
    <location>
        <begin position="193"/>
        <end position="216"/>
    </location>
</feature>
<feature type="transmembrane region" description="Helical" evidence="2">
    <location>
        <begin position="223"/>
        <end position="242"/>
    </location>
</feature>
<feature type="transmembrane region" description="Helical" evidence="2">
    <location>
        <begin position="718"/>
        <end position="736"/>
    </location>
</feature>
<feature type="transmembrane region" description="Helical" evidence="2">
    <location>
        <begin position="127"/>
        <end position="147"/>
    </location>
</feature>
<dbReference type="RefSeq" id="WP_052546369.1">
    <property type="nucleotide sequence ID" value="NZ_JMCC02000004.1"/>
</dbReference>
<dbReference type="Proteomes" id="UP000031599">
    <property type="component" value="Unassembled WGS sequence"/>
</dbReference>
<feature type="region of interest" description="Disordered" evidence="1">
    <location>
        <begin position="253"/>
        <end position="400"/>
    </location>
</feature>
<evidence type="ECO:0000256" key="1">
    <source>
        <dbReference type="SAM" id="MobiDB-lite"/>
    </source>
</evidence>
<dbReference type="InterPro" id="IPR002931">
    <property type="entry name" value="Transglutaminase-like"/>
</dbReference>
<gene>
    <name evidence="4" type="ORF">DB30_04673</name>
</gene>
<keyword evidence="2" id="KW-0812">Transmembrane</keyword>
<reference evidence="4 5" key="1">
    <citation type="submission" date="2014-12" db="EMBL/GenBank/DDBJ databases">
        <title>Genome assembly of Enhygromyxa salina DSM 15201.</title>
        <authorList>
            <person name="Sharma G."/>
            <person name="Subramanian S."/>
        </authorList>
    </citation>
    <scope>NUCLEOTIDE SEQUENCE [LARGE SCALE GENOMIC DNA]</scope>
    <source>
        <strain evidence="4 5">DSM 15201</strain>
    </source>
</reference>
<dbReference type="PANTHER" id="PTHR42736:SF1">
    <property type="entry name" value="PROTEIN-GLUTAMINE GAMMA-GLUTAMYLTRANSFERASE"/>
    <property type="match status" value="1"/>
</dbReference>
<proteinExistence type="predicted"/>
<dbReference type="SUPFAM" id="SSF54001">
    <property type="entry name" value="Cysteine proteinases"/>
    <property type="match status" value="1"/>
</dbReference>
<dbReference type="AlphaFoldDB" id="A0A0C2A740"/>
<protein>
    <submittedName>
        <fullName evidence="4">Single-stranded DNA-binding protein</fullName>
    </submittedName>
</protein>
<keyword evidence="2" id="KW-1133">Transmembrane helix</keyword>
<dbReference type="Pfam" id="PF01841">
    <property type="entry name" value="Transglut_core"/>
    <property type="match status" value="1"/>
</dbReference>
<dbReference type="InterPro" id="IPR052901">
    <property type="entry name" value="Bact_TGase-like"/>
</dbReference>
<keyword evidence="4" id="KW-0238">DNA-binding</keyword>
<evidence type="ECO:0000259" key="3">
    <source>
        <dbReference type="SMART" id="SM00460"/>
    </source>
</evidence>
<dbReference type="Gene3D" id="3.10.620.30">
    <property type="match status" value="1"/>
</dbReference>
<evidence type="ECO:0000313" key="5">
    <source>
        <dbReference type="Proteomes" id="UP000031599"/>
    </source>
</evidence>
<dbReference type="GO" id="GO:0003677">
    <property type="term" value="F:DNA binding"/>
    <property type="evidence" value="ECO:0007669"/>
    <property type="project" value="UniProtKB-KW"/>
</dbReference>
<evidence type="ECO:0000256" key="2">
    <source>
        <dbReference type="SAM" id="Phobius"/>
    </source>
</evidence>
<feature type="transmembrane region" description="Helical" evidence="2">
    <location>
        <begin position="89"/>
        <end position="107"/>
    </location>
</feature>
<feature type="transmembrane region" description="Helical" evidence="2">
    <location>
        <begin position="65"/>
        <end position="82"/>
    </location>
</feature>
<comment type="caution">
    <text evidence="4">The sequence shown here is derived from an EMBL/GenBank/DDBJ whole genome shotgun (WGS) entry which is preliminary data.</text>
</comment>
<dbReference type="EMBL" id="JMCC02000004">
    <property type="protein sequence ID" value="KIG19208.1"/>
    <property type="molecule type" value="Genomic_DNA"/>
</dbReference>
<feature type="compositionally biased region" description="Polar residues" evidence="1">
    <location>
        <begin position="253"/>
        <end position="262"/>
    </location>
</feature>